<evidence type="ECO:0000259" key="1">
    <source>
        <dbReference type="Pfam" id="PF01850"/>
    </source>
</evidence>
<gene>
    <name evidence="2" type="ORF">H0A61_02685</name>
</gene>
<dbReference type="SUPFAM" id="SSF88723">
    <property type="entry name" value="PIN domain-like"/>
    <property type="match status" value="1"/>
</dbReference>
<dbReference type="Proteomes" id="UP000662904">
    <property type="component" value="Chromosome"/>
</dbReference>
<organism evidence="2 3">
    <name type="scientific">Koleobacter methoxysyntrophicus</name>
    <dbReference type="NCBI Taxonomy" id="2751313"/>
    <lineage>
        <taxon>Bacteria</taxon>
        <taxon>Bacillati</taxon>
        <taxon>Bacillota</taxon>
        <taxon>Clostridia</taxon>
        <taxon>Koleobacterales</taxon>
        <taxon>Koleobacteraceae</taxon>
        <taxon>Koleobacter</taxon>
    </lineage>
</organism>
<dbReference type="InterPro" id="IPR029060">
    <property type="entry name" value="PIN-like_dom_sf"/>
</dbReference>
<dbReference type="EMBL" id="CP059066">
    <property type="protein sequence ID" value="QSQ10284.1"/>
    <property type="molecule type" value="Genomic_DNA"/>
</dbReference>
<proteinExistence type="predicted"/>
<dbReference type="AlphaFoldDB" id="A0A8A0RQQ0"/>
<feature type="domain" description="PIN" evidence="1">
    <location>
        <begin position="3"/>
        <end position="49"/>
    </location>
</feature>
<reference evidence="2" key="1">
    <citation type="submission" date="2020-07" db="EMBL/GenBank/DDBJ databases">
        <title>Koleobacter methoxysyntrophicus gen. nov., sp. nov., a novel anaerobic bacterium isolated from deep subsurface oil field and proposal of Koleobacterales ord. nov. in the phylum Firmicutes.</title>
        <authorList>
            <person name="Sakamoto S."/>
            <person name="Tamaki H."/>
        </authorList>
    </citation>
    <scope>NUCLEOTIDE SEQUENCE</scope>
    <source>
        <strain evidence="2">NRmbB1</strain>
    </source>
</reference>
<name>A0A8A0RQQ0_9FIRM</name>
<evidence type="ECO:0000313" key="3">
    <source>
        <dbReference type="Proteomes" id="UP000662904"/>
    </source>
</evidence>
<protein>
    <recommendedName>
        <fullName evidence="1">PIN domain-containing protein</fullName>
    </recommendedName>
</protein>
<dbReference type="InterPro" id="IPR002716">
    <property type="entry name" value="PIN_dom"/>
</dbReference>
<dbReference type="KEGG" id="kme:H0A61_02685"/>
<dbReference type="Pfam" id="PF01850">
    <property type="entry name" value="PIN"/>
    <property type="match status" value="1"/>
</dbReference>
<evidence type="ECO:0000313" key="2">
    <source>
        <dbReference type="EMBL" id="QSQ10284.1"/>
    </source>
</evidence>
<sequence>MKIVDANIVLRYLLDDAEELSEKAAEILENNEVFLPNEVIAEVVYVLEKV</sequence>
<accession>A0A8A0RQQ0</accession>
<keyword evidence="3" id="KW-1185">Reference proteome</keyword>